<dbReference type="GO" id="GO:0009055">
    <property type="term" value="F:electron transfer activity"/>
    <property type="evidence" value="ECO:0007669"/>
    <property type="project" value="InterPro"/>
</dbReference>
<sequence>MKSVTLLTLTTLALAALPMHAALASEKLAQEKQCMGCHALKDEGAAPAFKKIAAAWKGRKDAEAQMVITIREGSAGTGGPHWNKAKMPDQSERPRVSDAEARELARWILTL</sequence>
<feature type="chain" id="PRO_5037876632" evidence="8">
    <location>
        <begin position="22"/>
        <end position="111"/>
    </location>
</feature>
<dbReference type="GO" id="GO:0020037">
    <property type="term" value="F:heme binding"/>
    <property type="evidence" value="ECO:0007669"/>
    <property type="project" value="InterPro"/>
</dbReference>
<feature type="binding site" description="covalent" evidence="6">
    <location>
        <position position="34"/>
    </location>
    <ligand>
        <name>heme c</name>
        <dbReference type="ChEBI" id="CHEBI:61717"/>
    </ligand>
</feature>
<dbReference type="InterPro" id="IPR002324">
    <property type="entry name" value="Cyt_c_ID"/>
</dbReference>
<keyword evidence="1" id="KW-0813">Transport</keyword>
<evidence type="ECO:0000256" key="7">
    <source>
        <dbReference type="SAM" id="MobiDB-lite"/>
    </source>
</evidence>
<dbReference type="Proteomes" id="UP000613266">
    <property type="component" value="Unassembled WGS sequence"/>
</dbReference>
<evidence type="ECO:0000256" key="8">
    <source>
        <dbReference type="SAM" id="SignalP"/>
    </source>
</evidence>
<evidence type="ECO:0000256" key="5">
    <source>
        <dbReference type="ARBA" id="ARBA00023004"/>
    </source>
</evidence>
<evidence type="ECO:0000256" key="6">
    <source>
        <dbReference type="PIRSR" id="PIRSR602324-1"/>
    </source>
</evidence>
<keyword evidence="2 6" id="KW-0349">Heme</keyword>
<evidence type="ECO:0000256" key="1">
    <source>
        <dbReference type="ARBA" id="ARBA00022448"/>
    </source>
</evidence>
<feature type="region of interest" description="Disordered" evidence="7">
    <location>
        <begin position="73"/>
        <end position="98"/>
    </location>
</feature>
<organism evidence="10 11">
    <name type="scientific">Inhella proteolytica</name>
    <dbReference type="NCBI Taxonomy" id="2795029"/>
    <lineage>
        <taxon>Bacteria</taxon>
        <taxon>Pseudomonadati</taxon>
        <taxon>Pseudomonadota</taxon>
        <taxon>Betaproteobacteria</taxon>
        <taxon>Burkholderiales</taxon>
        <taxon>Sphaerotilaceae</taxon>
        <taxon>Inhella</taxon>
    </lineage>
</organism>
<dbReference type="GO" id="GO:0005506">
    <property type="term" value="F:iron ion binding"/>
    <property type="evidence" value="ECO:0007669"/>
    <property type="project" value="InterPro"/>
</dbReference>
<dbReference type="InterPro" id="IPR009056">
    <property type="entry name" value="Cyt_c-like_dom"/>
</dbReference>
<keyword evidence="8" id="KW-0732">Signal</keyword>
<evidence type="ECO:0000256" key="3">
    <source>
        <dbReference type="ARBA" id="ARBA00022723"/>
    </source>
</evidence>
<evidence type="ECO:0000256" key="4">
    <source>
        <dbReference type="ARBA" id="ARBA00022982"/>
    </source>
</evidence>
<keyword evidence="3 6" id="KW-0479">Metal-binding</keyword>
<dbReference type="InterPro" id="IPR036909">
    <property type="entry name" value="Cyt_c-like_dom_sf"/>
</dbReference>
<reference evidence="10" key="1">
    <citation type="submission" date="2020-12" db="EMBL/GenBank/DDBJ databases">
        <title>The genome sequence of Inhella sp. 1Y17.</title>
        <authorList>
            <person name="Liu Y."/>
        </authorList>
    </citation>
    <scope>NUCLEOTIDE SEQUENCE</scope>
    <source>
        <strain evidence="10">1Y17</strain>
    </source>
</reference>
<dbReference type="Pfam" id="PF00034">
    <property type="entry name" value="Cytochrom_C"/>
    <property type="match status" value="1"/>
</dbReference>
<feature type="domain" description="Cytochrome c" evidence="9">
    <location>
        <begin position="20"/>
        <end position="111"/>
    </location>
</feature>
<dbReference type="AlphaFoldDB" id="A0A931IYP5"/>
<comment type="caution">
    <text evidence="10">The sequence shown here is derived from an EMBL/GenBank/DDBJ whole genome shotgun (WGS) entry which is preliminary data.</text>
</comment>
<keyword evidence="4" id="KW-0249">Electron transport</keyword>
<evidence type="ECO:0000313" key="10">
    <source>
        <dbReference type="EMBL" id="MBH9576216.1"/>
    </source>
</evidence>
<dbReference type="RefSeq" id="WP_198109819.1">
    <property type="nucleotide sequence ID" value="NZ_JAEDAK010000002.1"/>
</dbReference>
<evidence type="ECO:0000313" key="11">
    <source>
        <dbReference type="Proteomes" id="UP000613266"/>
    </source>
</evidence>
<feature type="signal peptide" evidence="8">
    <location>
        <begin position="1"/>
        <end position="21"/>
    </location>
</feature>
<gene>
    <name evidence="10" type="ORF">I7X39_04770</name>
</gene>
<dbReference type="SUPFAM" id="SSF46626">
    <property type="entry name" value="Cytochrome c"/>
    <property type="match status" value="1"/>
</dbReference>
<dbReference type="PRINTS" id="PR00606">
    <property type="entry name" value="CYTCHROMECID"/>
</dbReference>
<keyword evidence="11" id="KW-1185">Reference proteome</keyword>
<feature type="compositionally biased region" description="Basic and acidic residues" evidence="7">
    <location>
        <begin position="86"/>
        <end position="98"/>
    </location>
</feature>
<proteinExistence type="predicted"/>
<name>A0A931IYP5_9BURK</name>
<protein>
    <submittedName>
        <fullName evidence="10">C-type cytochrome</fullName>
    </submittedName>
</protein>
<evidence type="ECO:0000259" key="9">
    <source>
        <dbReference type="PROSITE" id="PS51007"/>
    </source>
</evidence>
<accession>A0A931IYP5</accession>
<evidence type="ECO:0000256" key="2">
    <source>
        <dbReference type="ARBA" id="ARBA00022617"/>
    </source>
</evidence>
<dbReference type="EMBL" id="JAEDAK010000002">
    <property type="protein sequence ID" value="MBH9576216.1"/>
    <property type="molecule type" value="Genomic_DNA"/>
</dbReference>
<comment type="PTM">
    <text evidence="6">Binds 1 heme c group covalently per subunit.</text>
</comment>
<dbReference type="Gene3D" id="1.10.760.10">
    <property type="entry name" value="Cytochrome c-like domain"/>
    <property type="match status" value="1"/>
</dbReference>
<feature type="binding site" description="covalent" evidence="6">
    <location>
        <position position="87"/>
    </location>
    <ligand>
        <name>heme c</name>
        <dbReference type="ChEBI" id="CHEBI:61717"/>
    </ligand>
</feature>
<feature type="binding site" description="axial binding residue" evidence="6">
    <location>
        <position position="38"/>
    </location>
    <ligand>
        <name>heme c</name>
        <dbReference type="ChEBI" id="CHEBI:61717"/>
    </ligand>
    <ligandPart>
        <name>Fe</name>
        <dbReference type="ChEBI" id="CHEBI:18248"/>
    </ligandPart>
</feature>
<keyword evidence="5 6" id="KW-0408">Iron</keyword>
<dbReference type="PROSITE" id="PS51007">
    <property type="entry name" value="CYTC"/>
    <property type="match status" value="1"/>
</dbReference>